<dbReference type="SUPFAM" id="SSF53448">
    <property type="entry name" value="Nucleotide-diphospho-sugar transferases"/>
    <property type="match status" value="1"/>
</dbReference>
<protein>
    <submittedName>
        <fullName evidence="2">Glycosyltransferase</fullName>
    </submittedName>
</protein>
<feature type="domain" description="Glycosyltransferase 2-like" evidence="1">
    <location>
        <begin position="8"/>
        <end position="119"/>
    </location>
</feature>
<proteinExistence type="predicted"/>
<dbReference type="InterPro" id="IPR050834">
    <property type="entry name" value="Glycosyltransf_2"/>
</dbReference>
<keyword evidence="3" id="KW-1185">Reference proteome</keyword>
<dbReference type="Pfam" id="PF00535">
    <property type="entry name" value="Glycos_transf_2"/>
    <property type="match status" value="1"/>
</dbReference>
<dbReference type="PANTHER" id="PTHR43685">
    <property type="entry name" value="GLYCOSYLTRANSFERASE"/>
    <property type="match status" value="1"/>
</dbReference>
<dbReference type="PANTHER" id="PTHR43685:SF11">
    <property type="entry name" value="GLYCOSYLTRANSFERASE TAGX-RELATED"/>
    <property type="match status" value="1"/>
</dbReference>
<name>A0ABS1S3B7_9RHOB</name>
<evidence type="ECO:0000313" key="3">
    <source>
        <dbReference type="Proteomes" id="UP000644749"/>
    </source>
</evidence>
<dbReference type="RefSeq" id="WP_191308889.1">
    <property type="nucleotide sequence ID" value="NZ_BNCL01000004.1"/>
</dbReference>
<evidence type="ECO:0000259" key="1">
    <source>
        <dbReference type="Pfam" id="PF00535"/>
    </source>
</evidence>
<dbReference type="Proteomes" id="UP000644749">
    <property type="component" value="Unassembled WGS sequence"/>
</dbReference>
<reference evidence="2 3" key="1">
    <citation type="submission" date="2021-01" db="EMBL/GenBank/DDBJ databases">
        <title>011410 draft genome.</title>
        <authorList>
            <person name="Lang L."/>
        </authorList>
    </citation>
    <scope>NUCLEOTIDE SEQUENCE [LARGE SCALE GENOMIC DNA]</scope>
    <source>
        <strain evidence="2 3">KCTC 42845</strain>
    </source>
</reference>
<gene>
    <name evidence="2" type="ORF">JL111_06900</name>
</gene>
<dbReference type="InterPro" id="IPR029044">
    <property type="entry name" value="Nucleotide-diphossugar_trans"/>
</dbReference>
<sequence length="315" mass="34098">MTVHPQISVVINNYNYGRYLPDAIDSALAQRDVQAEVVVVDDGSTDDSRHVISAYGDRIRAVFQKNGGQAAALNAGVATATAPLLAFLDADDWWQPGKLAAVVAAFGRAPDAGLVYHRLQPTHLDGSKAFAAIPRSLCRGDLSRMLVASGGCWPFPMTSSLSVRRSVWDRAGNIPAGFRISADAWITGVLPFLAPVVALPDALGAYRIHDNAWYRSSPDDAMLARRISHWEETVRVTNIFLAAQGRPERLDVADHFERAMALARLDHPKAPGRLALFMHALRDAGEPHPLRRLRTALRIMAAARGAAGQAEVGTS</sequence>
<evidence type="ECO:0000313" key="2">
    <source>
        <dbReference type="EMBL" id="MBL3673217.1"/>
    </source>
</evidence>
<organism evidence="2 3">
    <name type="scientific">Paracoccus aerius</name>
    <dbReference type="NCBI Taxonomy" id="1915382"/>
    <lineage>
        <taxon>Bacteria</taxon>
        <taxon>Pseudomonadati</taxon>
        <taxon>Pseudomonadota</taxon>
        <taxon>Alphaproteobacteria</taxon>
        <taxon>Rhodobacterales</taxon>
        <taxon>Paracoccaceae</taxon>
        <taxon>Paracoccus</taxon>
    </lineage>
</organism>
<comment type="caution">
    <text evidence="2">The sequence shown here is derived from an EMBL/GenBank/DDBJ whole genome shotgun (WGS) entry which is preliminary data.</text>
</comment>
<dbReference type="Gene3D" id="3.90.550.10">
    <property type="entry name" value="Spore Coat Polysaccharide Biosynthesis Protein SpsA, Chain A"/>
    <property type="match status" value="1"/>
</dbReference>
<dbReference type="InterPro" id="IPR001173">
    <property type="entry name" value="Glyco_trans_2-like"/>
</dbReference>
<accession>A0ABS1S3B7</accession>
<dbReference type="EMBL" id="JAESHT010000004">
    <property type="protein sequence ID" value="MBL3673217.1"/>
    <property type="molecule type" value="Genomic_DNA"/>
</dbReference>